<name>A0A1A9Z233_GLOPL</name>
<evidence type="ECO:0000313" key="2">
    <source>
        <dbReference type="EnsemblMetazoa" id="GPAI001362-PA"/>
    </source>
</evidence>
<reference evidence="3" key="1">
    <citation type="submission" date="2014-03" db="EMBL/GenBank/DDBJ databases">
        <authorList>
            <person name="Aksoy S."/>
            <person name="Warren W."/>
            <person name="Wilson R.K."/>
        </authorList>
    </citation>
    <scope>NUCLEOTIDE SEQUENCE [LARGE SCALE GENOMIC DNA]</scope>
    <source>
        <strain evidence="3">IAEA</strain>
    </source>
</reference>
<protein>
    <submittedName>
        <fullName evidence="2">Uncharacterized protein</fullName>
    </submittedName>
</protein>
<keyword evidence="1" id="KW-0472">Membrane</keyword>
<evidence type="ECO:0000256" key="1">
    <source>
        <dbReference type="SAM" id="Phobius"/>
    </source>
</evidence>
<proteinExistence type="predicted"/>
<dbReference type="STRING" id="7398.A0A1A9Z233"/>
<evidence type="ECO:0000313" key="3">
    <source>
        <dbReference type="Proteomes" id="UP000092445"/>
    </source>
</evidence>
<organism evidence="2 3">
    <name type="scientific">Glossina pallidipes</name>
    <name type="common">Tsetse fly</name>
    <dbReference type="NCBI Taxonomy" id="7398"/>
    <lineage>
        <taxon>Eukaryota</taxon>
        <taxon>Metazoa</taxon>
        <taxon>Ecdysozoa</taxon>
        <taxon>Arthropoda</taxon>
        <taxon>Hexapoda</taxon>
        <taxon>Insecta</taxon>
        <taxon>Pterygota</taxon>
        <taxon>Neoptera</taxon>
        <taxon>Endopterygota</taxon>
        <taxon>Diptera</taxon>
        <taxon>Brachycera</taxon>
        <taxon>Muscomorpha</taxon>
        <taxon>Hippoboscoidea</taxon>
        <taxon>Glossinidae</taxon>
        <taxon>Glossina</taxon>
    </lineage>
</organism>
<dbReference type="EnsemblMetazoa" id="GPAI001362-RA">
    <property type="protein sequence ID" value="GPAI001362-PA"/>
    <property type="gene ID" value="GPAI001362"/>
</dbReference>
<dbReference type="VEuPathDB" id="VectorBase:GPAI001362"/>
<dbReference type="Proteomes" id="UP000092445">
    <property type="component" value="Unassembled WGS sequence"/>
</dbReference>
<feature type="transmembrane region" description="Helical" evidence="1">
    <location>
        <begin position="133"/>
        <end position="159"/>
    </location>
</feature>
<accession>A0A1A9Z233</accession>
<keyword evidence="1" id="KW-0812">Transmembrane</keyword>
<reference evidence="2" key="2">
    <citation type="submission" date="2020-05" db="UniProtKB">
        <authorList>
            <consortium name="EnsemblMetazoa"/>
        </authorList>
    </citation>
    <scope>IDENTIFICATION</scope>
    <source>
        <strain evidence="2">IAEA</strain>
    </source>
</reference>
<keyword evidence="3" id="KW-1185">Reference proteome</keyword>
<keyword evidence="1" id="KW-1133">Transmembrane helix</keyword>
<sequence>MKRDCDNEEKYEDFADSATTKSAQSVGLDIHSIPILVIEHVTAKTITATYKVEYRASNRYAHAIDRQSGYYKNNPVEDKRLIIVAITTEVEIINITVTYGKLPICENNAFGKPEIPFEQTGLSSVCGQHIHKLYIFSIAVVLCYCSCLLGFADIAHFAAEF</sequence>
<dbReference type="AlphaFoldDB" id="A0A1A9Z233"/>